<evidence type="ECO:0000256" key="1">
    <source>
        <dbReference type="SAM" id="MobiDB-lite"/>
    </source>
</evidence>
<dbReference type="EMBL" id="LHPF02000087">
    <property type="protein sequence ID" value="PSC67152.1"/>
    <property type="molecule type" value="Genomic_DNA"/>
</dbReference>
<name>A0A2P6UZ80_9CHLO</name>
<gene>
    <name evidence="2" type="ORF">C2E20_9156</name>
</gene>
<dbReference type="Proteomes" id="UP000239649">
    <property type="component" value="Unassembled WGS sequence"/>
</dbReference>
<keyword evidence="3" id="KW-1185">Reference proteome</keyword>
<organism evidence="2 3">
    <name type="scientific">Micractinium conductrix</name>
    <dbReference type="NCBI Taxonomy" id="554055"/>
    <lineage>
        <taxon>Eukaryota</taxon>
        <taxon>Viridiplantae</taxon>
        <taxon>Chlorophyta</taxon>
        <taxon>core chlorophytes</taxon>
        <taxon>Trebouxiophyceae</taxon>
        <taxon>Chlorellales</taxon>
        <taxon>Chlorellaceae</taxon>
        <taxon>Chlorella clade</taxon>
        <taxon>Micractinium</taxon>
    </lineage>
</organism>
<dbReference type="AlphaFoldDB" id="A0A2P6UZ80"/>
<sequence>MLNAVSLTISAHPRPPTMLRDPQVGVLTGLPENCVWEVLQHLPASALVALEATGVLARREADEVAKKRVLARCGSLEAANRLRYRSWLERLHIEEAAGVGFDRSVSEDAGFQFTFKRDAATGTPSVASARLTGMGPKLLASDASTADHPVLHWQLRVRGNTAVEFGVIPADLPVMPTALHKCVATSDCSTARATGFSSSITAGSLLPIKAPVMRGTLVDIVARRGHFEVLLRYPSDAKEVSWQNGQPVQRPYRGPPCLRLEQDFPDDFHVRLAATAWAKAHFEVLHATPAVDEAWLTEAAAAAVAAAAAAAELAAAPAAPLALPVPALLQQQLGLAAEEGEPVAALLADAAALAGEAAGDVGHLAGGLQAEPLALAAAAVVAAGADPAHLAVLHHMHHLQQLPAAAAHEQLPAAAPSNPGAAAAAAGQPAGETAAALPPPPLCPSPSGELSLDGQLAAD</sequence>
<evidence type="ECO:0000313" key="3">
    <source>
        <dbReference type="Proteomes" id="UP000239649"/>
    </source>
</evidence>
<protein>
    <submittedName>
        <fullName evidence="2">Uncharacterized protein</fullName>
    </submittedName>
</protein>
<reference evidence="2 3" key="1">
    <citation type="journal article" date="2018" name="Plant J.">
        <title>Genome sequences of Chlorella sorokiniana UTEX 1602 and Micractinium conductrix SAG 241.80: implications to maltose excretion by a green alga.</title>
        <authorList>
            <person name="Arriola M.B."/>
            <person name="Velmurugan N."/>
            <person name="Zhang Y."/>
            <person name="Plunkett M.H."/>
            <person name="Hondzo H."/>
            <person name="Barney B.M."/>
        </authorList>
    </citation>
    <scope>NUCLEOTIDE SEQUENCE [LARGE SCALE GENOMIC DNA]</scope>
    <source>
        <strain evidence="2 3">SAG 241.80</strain>
    </source>
</reference>
<proteinExistence type="predicted"/>
<feature type="compositionally biased region" description="Low complexity" evidence="1">
    <location>
        <begin position="411"/>
        <end position="436"/>
    </location>
</feature>
<dbReference type="OrthoDB" id="513278at2759"/>
<accession>A0A2P6UZ80</accession>
<evidence type="ECO:0000313" key="2">
    <source>
        <dbReference type="EMBL" id="PSC67152.1"/>
    </source>
</evidence>
<feature type="region of interest" description="Disordered" evidence="1">
    <location>
        <begin position="411"/>
        <end position="459"/>
    </location>
</feature>
<comment type="caution">
    <text evidence="2">The sequence shown here is derived from an EMBL/GenBank/DDBJ whole genome shotgun (WGS) entry which is preliminary data.</text>
</comment>